<gene>
    <name evidence="7" type="ORF">OSB04_004643</name>
</gene>
<dbReference type="SUPFAM" id="SSF48264">
    <property type="entry name" value="Cytochrome P450"/>
    <property type="match status" value="1"/>
</dbReference>
<dbReference type="PRINTS" id="PR00463">
    <property type="entry name" value="EP450I"/>
</dbReference>
<keyword evidence="6" id="KW-0503">Monooxygenase</keyword>
<name>A0AA38TEG6_9ASTR</name>
<keyword evidence="5" id="KW-0408">Iron</keyword>
<reference evidence="7" key="1">
    <citation type="submission" date="2023-03" db="EMBL/GenBank/DDBJ databases">
        <title>Chromosome-scale reference genome and RAD-based genetic map of yellow starthistle (Centaurea solstitialis) reveal putative structural variation and QTLs associated with invader traits.</title>
        <authorList>
            <person name="Reatini B."/>
            <person name="Cang F.A."/>
            <person name="Jiang Q."/>
            <person name="Mckibben M.T.W."/>
            <person name="Barker M.S."/>
            <person name="Rieseberg L.H."/>
            <person name="Dlugosch K.M."/>
        </authorList>
    </citation>
    <scope>NUCLEOTIDE SEQUENCE</scope>
    <source>
        <strain evidence="7">CAN-66</strain>
        <tissue evidence="7">Leaf</tissue>
    </source>
</reference>
<dbReference type="InterPro" id="IPR036396">
    <property type="entry name" value="Cyt_P450_sf"/>
</dbReference>
<dbReference type="Gene3D" id="1.10.630.10">
    <property type="entry name" value="Cytochrome P450"/>
    <property type="match status" value="1"/>
</dbReference>
<dbReference type="Pfam" id="PF00067">
    <property type="entry name" value="p450"/>
    <property type="match status" value="1"/>
</dbReference>
<dbReference type="GO" id="GO:0016705">
    <property type="term" value="F:oxidoreductase activity, acting on paired donors, with incorporation or reduction of molecular oxygen"/>
    <property type="evidence" value="ECO:0007669"/>
    <property type="project" value="InterPro"/>
</dbReference>
<dbReference type="PANTHER" id="PTHR47955:SF16">
    <property type="entry name" value="CYTOCHROME P450"/>
    <property type="match status" value="1"/>
</dbReference>
<dbReference type="GO" id="GO:0051762">
    <property type="term" value="P:sesquiterpene biosynthetic process"/>
    <property type="evidence" value="ECO:0007669"/>
    <property type="project" value="UniProtKB-ARBA"/>
</dbReference>
<dbReference type="AlphaFoldDB" id="A0AA38TEG6"/>
<sequence length="219" mass="25045">MRVQSFQDVRAKEVALMIEMIAKDGGSVTDLSELIFWLINNIVCKVAVGKTYRGLKFRNLLERFVEVLGAISVGSYIPWLSWIDRVSGLEEKAHGVAKELDEFFESVVEEHRNKREGMENAQSDEEQDLVDILLDVQRDDTNGFTFDNDTIKALILDVFIAGTDTTFATLIWSISELIRHPRVMKKLQQEVTDIAQGKPLILEKDLEKMEYLKLPSKRP</sequence>
<keyword evidence="2" id="KW-0349">Heme</keyword>
<accession>A0AA38TEG6</accession>
<keyword evidence="3" id="KW-0479">Metal-binding</keyword>
<protein>
    <recommendedName>
        <fullName evidence="9">Cytochrome P450</fullName>
    </recommendedName>
</protein>
<evidence type="ECO:0000313" key="7">
    <source>
        <dbReference type="EMBL" id="KAJ9559483.1"/>
    </source>
</evidence>
<dbReference type="InterPro" id="IPR002401">
    <property type="entry name" value="Cyt_P450_E_grp-I"/>
</dbReference>
<dbReference type="EMBL" id="JARYMX010000002">
    <property type="protein sequence ID" value="KAJ9559483.1"/>
    <property type="molecule type" value="Genomic_DNA"/>
</dbReference>
<organism evidence="7 8">
    <name type="scientific">Centaurea solstitialis</name>
    <name type="common">yellow star-thistle</name>
    <dbReference type="NCBI Taxonomy" id="347529"/>
    <lineage>
        <taxon>Eukaryota</taxon>
        <taxon>Viridiplantae</taxon>
        <taxon>Streptophyta</taxon>
        <taxon>Embryophyta</taxon>
        <taxon>Tracheophyta</taxon>
        <taxon>Spermatophyta</taxon>
        <taxon>Magnoliopsida</taxon>
        <taxon>eudicotyledons</taxon>
        <taxon>Gunneridae</taxon>
        <taxon>Pentapetalae</taxon>
        <taxon>asterids</taxon>
        <taxon>campanulids</taxon>
        <taxon>Asterales</taxon>
        <taxon>Asteraceae</taxon>
        <taxon>Carduoideae</taxon>
        <taxon>Cardueae</taxon>
        <taxon>Centaureinae</taxon>
        <taxon>Centaurea</taxon>
    </lineage>
</organism>
<evidence type="ECO:0000256" key="4">
    <source>
        <dbReference type="ARBA" id="ARBA00023002"/>
    </source>
</evidence>
<evidence type="ECO:0000256" key="2">
    <source>
        <dbReference type="ARBA" id="ARBA00022617"/>
    </source>
</evidence>
<evidence type="ECO:0000313" key="8">
    <source>
        <dbReference type="Proteomes" id="UP001172457"/>
    </source>
</evidence>
<dbReference type="GO" id="GO:0020037">
    <property type="term" value="F:heme binding"/>
    <property type="evidence" value="ECO:0007669"/>
    <property type="project" value="InterPro"/>
</dbReference>
<dbReference type="GO" id="GO:0004497">
    <property type="term" value="F:monooxygenase activity"/>
    <property type="evidence" value="ECO:0007669"/>
    <property type="project" value="UniProtKB-KW"/>
</dbReference>
<proteinExistence type="inferred from homology"/>
<dbReference type="Proteomes" id="UP001172457">
    <property type="component" value="Chromosome 2"/>
</dbReference>
<dbReference type="PANTHER" id="PTHR47955">
    <property type="entry name" value="CYTOCHROME P450 FAMILY 71 PROTEIN"/>
    <property type="match status" value="1"/>
</dbReference>
<evidence type="ECO:0000256" key="6">
    <source>
        <dbReference type="ARBA" id="ARBA00023033"/>
    </source>
</evidence>
<evidence type="ECO:0000256" key="3">
    <source>
        <dbReference type="ARBA" id="ARBA00022723"/>
    </source>
</evidence>
<evidence type="ECO:0000256" key="1">
    <source>
        <dbReference type="ARBA" id="ARBA00010617"/>
    </source>
</evidence>
<evidence type="ECO:0008006" key="9">
    <source>
        <dbReference type="Google" id="ProtNLM"/>
    </source>
</evidence>
<evidence type="ECO:0000256" key="5">
    <source>
        <dbReference type="ARBA" id="ARBA00023004"/>
    </source>
</evidence>
<comment type="similarity">
    <text evidence="1">Belongs to the cytochrome P450 family.</text>
</comment>
<dbReference type="InterPro" id="IPR001128">
    <property type="entry name" value="Cyt_P450"/>
</dbReference>
<keyword evidence="8" id="KW-1185">Reference proteome</keyword>
<keyword evidence="4" id="KW-0560">Oxidoreductase</keyword>
<dbReference type="GO" id="GO:0005506">
    <property type="term" value="F:iron ion binding"/>
    <property type="evidence" value="ECO:0007669"/>
    <property type="project" value="InterPro"/>
</dbReference>
<comment type="caution">
    <text evidence="7">The sequence shown here is derived from an EMBL/GenBank/DDBJ whole genome shotgun (WGS) entry which is preliminary data.</text>
</comment>